<organism evidence="1 2">
    <name type="scientific">Desulfobulbus oralis</name>
    <dbReference type="NCBI Taxonomy" id="1986146"/>
    <lineage>
        <taxon>Bacteria</taxon>
        <taxon>Pseudomonadati</taxon>
        <taxon>Thermodesulfobacteriota</taxon>
        <taxon>Desulfobulbia</taxon>
        <taxon>Desulfobulbales</taxon>
        <taxon>Desulfobulbaceae</taxon>
        <taxon>Desulfobulbus</taxon>
    </lineage>
</organism>
<dbReference type="KEGG" id="deo:CAY53_06350"/>
<reference evidence="1 2" key="1">
    <citation type="journal article" date="2018" name="MBio">
        <title>Insights into the evolution of host association through the isolation and characterization of a novel human periodontal pathobiont, Desulfobulbus oralis.</title>
        <authorList>
            <person name="Cross K.L."/>
            <person name="Chirania P."/>
            <person name="Xiong W."/>
            <person name="Beall C.J."/>
            <person name="Elkins J.G."/>
            <person name="Giannone R.J."/>
            <person name="Griffen A.L."/>
            <person name="Guss A.M."/>
            <person name="Hettich R.L."/>
            <person name="Joshi S.S."/>
            <person name="Mokrzan E.M."/>
            <person name="Martin R.K."/>
            <person name="Zhulin I.B."/>
            <person name="Leys E.J."/>
            <person name="Podar M."/>
        </authorList>
    </citation>
    <scope>NUCLEOTIDE SEQUENCE [LARGE SCALE GENOMIC DNA]</scope>
    <source>
        <strain evidence="1 2">ORNL</strain>
    </source>
</reference>
<sequence length="152" mass="17071">MLKEGGALFLCISVCEPPERSTGKSICTTSAAAWPVTPDLRQYSPRGLCDEPVQRRVRSNLPVPDGGQYTIFRFFRLYGRMPQSLLLAFACSLCDNRHGQVAVVNAPLFVPRCALFAKAWVFLLGFITLLSRFRHLICSALRKVTVKNFFNE</sequence>
<name>A0A2L1GN80_9BACT</name>
<dbReference type="AlphaFoldDB" id="A0A2L1GN80"/>
<gene>
    <name evidence="1" type="ORF">CAY53_06350</name>
</gene>
<dbReference type="Proteomes" id="UP000239867">
    <property type="component" value="Chromosome"/>
</dbReference>
<accession>A0A2L1GN80</accession>
<dbReference type="EMBL" id="CP021255">
    <property type="protein sequence ID" value="AVD71150.1"/>
    <property type="molecule type" value="Genomic_DNA"/>
</dbReference>
<protein>
    <submittedName>
        <fullName evidence="1">Uncharacterized protein</fullName>
    </submittedName>
</protein>
<proteinExistence type="predicted"/>
<evidence type="ECO:0000313" key="2">
    <source>
        <dbReference type="Proteomes" id="UP000239867"/>
    </source>
</evidence>
<evidence type="ECO:0000313" key="1">
    <source>
        <dbReference type="EMBL" id="AVD71150.1"/>
    </source>
</evidence>
<keyword evidence="2" id="KW-1185">Reference proteome</keyword>